<dbReference type="InterPro" id="IPR009057">
    <property type="entry name" value="Homeodomain-like_sf"/>
</dbReference>
<dbReference type="PROSITE" id="PS50110">
    <property type="entry name" value="RESPONSE_REGULATORY"/>
    <property type="match status" value="1"/>
</dbReference>
<keyword evidence="4" id="KW-0805">Transcription regulation</keyword>
<dbReference type="RefSeq" id="WP_132034727.1">
    <property type="nucleotide sequence ID" value="NZ_SMAI01000016.1"/>
</dbReference>
<evidence type="ECO:0000256" key="4">
    <source>
        <dbReference type="ARBA" id="ARBA00023015"/>
    </source>
</evidence>
<evidence type="ECO:0000256" key="7">
    <source>
        <dbReference type="PROSITE-ProRule" id="PRU00169"/>
    </source>
</evidence>
<dbReference type="OrthoDB" id="9802388at2"/>
<dbReference type="InterPro" id="IPR011006">
    <property type="entry name" value="CheY-like_superfamily"/>
</dbReference>
<dbReference type="GO" id="GO:0000160">
    <property type="term" value="P:phosphorelay signal transduction system"/>
    <property type="evidence" value="ECO:0007669"/>
    <property type="project" value="UniProtKB-KW"/>
</dbReference>
<keyword evidence="1" id="KW-0547">Nucleotide-binding</keyword>
<dbReference type="SUPFAM" id="SSF52540">
    <property type="entry name" value="P-loop containing nucleoside triphosphate hydrolases"/>
    <property type="match status" value="1"/>
</dbReference>
<dbReference type="InterPro" id="IPR027417">
    <property type="entry name" value="P-loop_NTPase"/>
</dbReference>
<dbReference type="Gene3D" id="1.10.8.60">
    <property type="match status" value="1"/>
</dbReference>
<dbReference type="InterPro" id="IPR002078">
    <property type="entry name" value="Sigma_54_int"/>
</dbReference>
<evidence type="ECO:0000256" key="5">
    <source>
        <dbReference type="ARBA" id="ARBA00023159"/>
    </source>
</evidence>
<dbReference type="InterPro" id="IPR003593">
    <property type="entry name" value="AAA+_ATPase"/>
</dbReference>
<organism evidence="10 11">
    <name type="scientific">Aquabacter spiritensis</name>
    <dbReference type="NCBI Taxonomy" id="933073"/>
    <lineage>
        <taxon>Bacteria</taxon>
        <taxon>Pseudomonadati</taxon>
        <taxon>Pseudomonadota</taxon>
        <taxon>Alphaproteobacteria</taxon>
        <taxon>Hyphomicrobiales</taxon>
        <taxon>Xanthobacteraceae</taxon>
        <taxon>Aquabacter</taxon>
    </lineage>
</organism>
<feature type="domain" description="Sigma-54 factor interaction" evidence="8">
    <location>
        <begin position="131"/>
        <end position="360"/>
    </location>
</feature>
<evidence type="ECO:0000256" key="3">
    <source>
        <dbReference type="ARBA" id="ARBA00023012"/>
    </source>
</evidence>
<dbReference type="Pfam" id="PF25601">
    <property type="entry name" value="AAA_lid_14"/>
    <property type="match status" value="1"/>
</dbReference>
<dbReference type="SUPFAM" id="SSF52172">
    <property type="entry name" value="CheY-like"/>
    <property type="match status" value="1"/>
</dbReference>
<dbReference type="GO" id="GO:0005524">
    <property type="term" value="F:ATP binding"/>
    <property type="evidence" value="ECO:0007669"/>
    <property type="project" value="UniProtKB-KW"/>
</dbReference>
<gene>
    <name evidence="10" type="ORF">EDC64_11631</name>
</gene>
<dbReference type="AlphaFoldDB" id="A0A4R3LN89"/>
<keyword evidence="3" id="KW-0902">Two-component regulatory system</keyword>
<proteinExistence type="predicted"/>
<keyword evidence="2" id="KW-0067">ATP-binding</keyword>
<dbReference type="SMART" id="SM00382">
    <property type="entry name" value="AAA"/>
    <property type="match status" value="1"/>
</dbReference>
<keyword evidence="6" id="KW-0804">Transcription</keyword>
<dbReference type="Pfam" id="PF02954">
    <property type="entry name" value="HTH_8"/>
    <property type="match status" value="1"/>
</dbReference>
<name>A0A4R3LN89_9HYPH</name>
<dbReference type="GO" id="GO:0043565">
    <property type="term" value="F:sequence-specific DNA binding"/>
    <property type="evidence" value="ECO:0007669"/>
    <property type="project" value="InterPro"/>
</dbReference>
<keyword evidence="11" id="KW-1185">Reference proteome</keyword>
<keyword evidence="5" id="KW-0010">Activator</keyword>
<evidence type="ECO:0000256" key="6">
    <source>
        <dbReference type="ARBA" id="ARBA00023163"/>
    </source>
</evidence>
<dbReference type="SUPFAM" id="SSF46689">
    <property type="entry name" value="Homeodomain-like"/>
    <property type="match status" value="1"/>
</dbReference>
<dbReference type="InterPro" id="IPR025944">
    <property type="entry name" value="Sigma_54_int_dom_CS"/>
</dbReference>
<evidence type="ECO:0000259" key="9">
    <source>
        <dbReference type="PROSITE" id="PS50110"/>
    </source>
</evidence>
<dbReference type="InterPro" id="IPR001789">
    <property type="entry name" value="Sig_transdc_resp-reg_receiver"/>
</dbReference>
<dbReference type="CDD" id="cd00009">
    <property type="entry name" value="AAA"/>
    <property type="match status" value="1"/>
</dbReference>
<dbReference type="Gene3D" id="1.10.10.60">
    <property type="entry name" value="Homeodomain-like"/>
    <property type="match status" value="1"/>
</dbReference>
<dbReference type="FunFam" id="3.40.50.300:FF:000006">
    <property type="entry name" value="DNA-binding transcriptional regulator NtrC"/>
    <property type="match status" value="1"/>
</dbReference>
<evidence type="ECO:0000313" key="11">
    <source>
        <dbReference type="Proteomes" id="UP000294664"/>
    </source>
</evidence>
<dbReference type="Pfam" id="PF00072">
    <property type="entry name" value="Response_reg"/>
    <property type="match status" value="1"/>
</dbReference>
<dbReference type="Proteomes" id="UP000294664">
    <property type="component" value="Unassembled WGS sequence"/>
</dbReference>
<keyword evidence="7" id="KW-0597">Phosphoprotein</keyword>
<dbReference type="Pfam" id="PF00158">
    <property type="entry name" value="Sigma54_activat"/>
    <property type="match status" value="1"/>
</dbReference>
<dbReference type="GO" id="GO:0006355">
    <property type="term" value="P:regulation of DNA-templated transcription"/>
    <property type="evidence" value="ECO:0007669"/>
    <property type="project" value="InterPro"/>
</dbReference>
<dbReference type="SMART" id="SM00448">
    <property type="entry name" value="REC"/>
    <property type="match status" value="1"/>
</dbReference>
<reference evidence="10 11" key="1">
    <citation type="submission" date="2019-03" db="EMBL/GenBank/DDBJ databases">
        <title>Genomic Encyclopedia of Type Strains, Phase IV (KMG-IV): sequencing the most valuable type-strain genomes for metagenomic binning, comparative biology and taxonomic classification.</title>
        <authorList>
            <person name="Goeker M."/>
        </authorList>
    </citation>
    <scope>NUCLEOTIDE SEQUENCE [LARGE SCALE GENOMIC DNA]</scope>
    <source>
        <strain evidence="10 11">DSM 9035</strain>
    </source>
</reference>
<protein>
    <submittedName>
        <fullName evidence="10">Two component Fis family sigma54 specific transcriptional regulator</fullName>
    </submittedName>
</protein>
<dbReference type="Gene3D" id="3.40.50.2300">
    <property type="match status" value="1"/>
</dbReference>
<dbReference type="PANTHER" id="PTHR32071">
    <property type="entry name" value="TRANSCRIPTIONAL REGULATORY PROTEIN"/>
    <property type="match status" value="1"/>
</dbReference>
<comment type="caution">
    <text evidence="10">The sequence shown here is derived from an EMBL/GenBank/DDBJ whole genome shotgun (WGS) entry which is preliminary data.</text>
</comment>
<dbReference type="EMBL" id="SMAI01000016">
    <property type="protein sequence ID" value="TCT01834.1"/>
    <property type="molecule type" value="Genomic_DNA"/>
</dbReference>
<sequence length="440" mass="48559">MSLENCIVGIVEDDPIMGESLVQRLTLEGMTVKWWQSGAEAVRDIQGTRFGAIVCDIRLPDVSGEAVFREAVKGPDAPPFLFVTAFGDIDQAVSLMRAGAGDYVTKPFEMDDFLMRLSDLVRHRRDEATGVLGISPAIKEVERMLRRVARLPSSLLITGETGSGKEVAARFVHAASAATGSPFMAVNCAAIPADLLESELFGHEKGAFTGAAMRHLGYAERTGDGTLFLDEIGEMRPELQTKLLRLIEERAFHRVGGEKPIPFRGRLLTATNGDLETLVASGRFRQDLLYRINVVSVRMPALRERSEDIPWLMERFFEEFSDHGEGSLKGIGALAEEAALAHSWPGNVRELRNRMERGIGLALGEWLMPGDLFPEMFRAATDIGERLGSLEDARLDAERRHILRALSATGGEIAAAAKLLNVGRTTLWEKMRRLRVRFDG</sequence>
<evidence type="ECO:0000256" key="2">
    <source>
        <dbReference type="ARBA" id="ARBA00022840"/>
    </source>
</evidence>
<dbReference type="PROSITE" id="PS00688">
    <property type="entry name" value="SIGMA54_INTERACT_3"/>
    <property type="match status" value="1"/>
</dbReference>
<feature type="domain" description="Response regulatory" evidence="9">
    <location>
        <begin position="7"/>
        <end position="121"/>
    </location>
</feature>
<dbReference type="InterPro" id="IPR058031">
    <property type="entry name" value="AAA_lid_NorR"/>
</dbReference>
<dbReference type="InterPro" id="IPR002197">
    <property type="entry name" value="HTH_Fis"/>
</dbReference>
<evidence type="ECO:0000256" key="1">
    <source>
        <dbReference type="ARBA" id="ARBA00022741"/>
    </source>
</evidence>
<feature type="modified residue" description="4-aspartylphosphate" evidence="7">
    <location>
        <position position="56"/>
    </location>
</feature>
<evidence type="ECO:0000259" key="8">
    <source>
        <dbReference type="PROSITE" id="PS50045"/>
    </source>
</evidence>
<dbReference type="PRINTS" id="PR01590">
    <property type="entry name" value="HTHFIS"/>
</dbReference>
<dbReference type="Gene3D" id="3.40.50.300">
    <property type="entry name" value="P-loop containing nucleotide triphosphate hydrolases"/>
    <property type="match status" value="1"/>
</dbReference>
<accession>A0A4R3LN89</accession>
<dbReference type="PROSITE" id="PS50045">
    <property type="entry name" value="SIGMA54_INTERACT_4"/>
    <property type="match status" value="1"/>
</dbReference>
<evidence type="ECO:0000313" key="10">
    <source>
        <dbReference type="EMBL" id="TCT01834.1"/>
    </source>
</evidence>